<evidence type="ECO:0000313" key="2">
    <source>
        <dbReference type="Proteomes" id="UP000790709"/>
    </source>
</evidence>
<evidence type="ECO:0000313" key="1">
    <source>
        <dbReference type="EMBL" id="KAH7928220.1"/>
    </source>
</evidence>
<sequence length="563" mass="60252">MTSTIEMLPRMAAPATEEQISSLERSTSTTSMTSIRATKRKLDDAIQCLDEAVAPPSAGHHTEQPRPAKRPHLTRSIYSTLAKYGIKSKESKSSEGATEGIRHDISKTAPHLAAILARTSSRTKKAFPLKQPGYSSSAPPAHSASDYRPSSTQSFLSRLSTYKLSTYANKPPAIDAVAAAKCGWINDGKDRLVCGICGVSWVLAGRDGMNRDAANTLVEKQRVSLVESHKTGCPWRTKQCDPSIYRVPLQSPAAMARDITSNARALEPVLDGIAIKHPLSTSQLASLRSTLSAVSTSSLPEDDSSMQTDRSNTPPTEPSDTAILTALFGWALAPPQPERPRASSLVRASSIAPSVPATPSLSRASSVSRVFGRESTPTAGSSRSPIRARTPRLSEVGVRRDTSLLHCILCQRRVGLWAFTSSAQQSTPTPHGEAPPPLPQRQFDLLKEHRSYCPYVVRSTVLPSFPVPPPSTPSHVRSTSSTSQLGSANGALEGWRAVLAVVLRHGLGQRQRATLSRTLSELSGNPVATGEGLDDLEGVEAMVAGVKSRGGRELLKYVKGLLG</sequence>
<dbReference type="Proteomes" id="UP000790709">
    <property type="component" value="Unassembled WGS sequence"/>
</dbReference>
<accession>A0ACB8BST7</accession>
<comment type="caution">
    <text evidence="1">The sequence shown here is derived from an EMBL/GenBank/DDBJ whole genome shotgun (WGS) entry which is preliminary data.</text>
</comment>
<organism evidence="1 2">
    <name type="scientific">Leucogyrophana mollusca</name>
    <dbReference type="NCBI Taxonomy" id="85980"/>
    <lineage>
        <taxon>Eukaryota</taxon>
        <taxon>Fungi</taxon>
        <taxon>Dikarya</taxon>
        <taxon>Basidiomycota</taxon>
        <taxon>Agaricomycotina</taxon>
        <taxon>Agaricomycetes</taxon>
        <taxon>Agaricomycetidae</taxon>
        <taxon>Boletales</taxon>
        <taxon>Boletales incertae sedis</taxon>
        <taxon>Leucogyrophana</taxon>
    </lineage>
</organism>
<dbReference type="EMBL" id="MU266355">
    <property type="protein sequence ID" value="KAH7928220.1"/>
    <property type="molecule type" value="Genomic_DNA"/>
</dbReference>
<protein>
    <submittedName>
        <fullName evidence="1">Zf-C3HC-domain-containing protein</fullName>
    </submittedName>
</protein>
<keyword evidence="2" id="KW-1185">Reference proteome</keyword>
<reference evidence="1" key="1">
    <citation type="journal article" date="2021" name="New Phytol.">
        <title>Evolutionary innovations through gain and loss of genes in the ectomycorrhizal Boletales.</title>
        <authorList>
            <person name="Wu G."/>
            <person name="Miyauchi S."/>
            <person name="Morin E."/>
            <person name="Kuo A."/>
            <person name="Drula E."/>
            <person name="Varga T."/>
            <person name="Kohler A."/>
            <person name="Feng B."/>
            <person name="Cao Y."/>
            <person name="Lipzen A."/>
            <person name="Daum C."/>
            <person name="Hundley H."/>
            <person name="Pangilinan J."/>
            <person name="Johnson J."/>
            <person name="Barry K."/>
            <person name="LaButti K."/>
            <person name="Ng V."/>
            <person name="Ahrendt S."/>
            <person name="Min B."/>
            <person name="Choi I.G."/>
            <person name="Park H."/>
            <person name="Plett J.M."/>
            <person name="Magnuson J."/>
            <person name="Spatafora J.W."/>
            <person name="Nagy L.G."/>
            <person name="Henrissat B."/>
            <person name="Grigoriev I.V."/>
            <person name="Yang Z.L."/>
            <person name="Xu J."/>
            <person name="Martin F.M."/>
        </authorList>
    </citation>
    <scope>NUCLEOTIDE SEQUENCE</scope>
    <source>
        <strain evidence="1">KUC20120723A-06</strain>
    </source>
</reference>
<proteinExistence type="predicted"/>
<gene>
    <name evidence="1" type="ORF">BV22DRAFT_1030878</name>
</gene>
<name>A0ACB8BST7_9AGAM</name>